<reference evidence="2 3" key="1">
    <citation type="journal article" date="2019" name="Int. J. Syst. Evol. Microbiol.">
        <title>The Global Catalogue of Microorganisms (GCM) 10K type strain sequencing project: providing services to taxonomists for standard genome sequencing and annotation.</title>
        <authorList>
            <consortium name="The Broad Institute Genomics Platform"/>
            <consortium name="The Broad Institute Genome Sequencing Center for Infectious Disease"/>
            <person name="Wu L."/>
            <person name="Ma J."/>
        </authorList>
    </citation>
    <scope>NUCLEOTIDE SEQUENCE [LARGE SCALE GENOMIC DNA]</scope>
    <source>
        <strain evidence="2 3">JCM 12774</strain>
    </source>
</reference>
<comment type="caution">
    <text evidence="2">The sequence shown here is derived from an EMBL/GenBank/DDBJ whole genome shotgun (WGS) entry which is preliminary data.</text>
</comment>
<proteinExistence type="predicted"/>
<keyword evidence="3" id="KW-1185">Reference proteome</keyword>
<dbReference type="RefSeq" id="WP_343862333.1">
    <property type="nucleotide sequence ID" value="NZ_BAAACX010000012.1"/>
</dbReference>
<accession>A0ABN0YIF8</accession>
<dbReference type="SUPFAM" id="SSF111074">
    <property type="entry name" value="Bacillus phage protein"/>
    <property type="match status" value="1"/>
</dbReference>
<gene>
    <name evidence="2" type="ORF">GCM10008933_29080</name>
</gene>
<evidence type="ECO:0000313" key="2">
    <source>
        <dbReference type="EMBL" id="GAA0396683.1"/>
    </source>
</evidence>
<sequence length="120" mass="13361">MNREQIIAKWDGMTPCERDAWVAEAVFGWDSVRIKNARIAWELGVCGAETVPYYTSDISAAWAVVEKAEWSAKIKYARTNTCANFHRNGWAQFDVYAPTAPEAICLAAIFAKIATVEGVE</sequence>
<protein>
    <recommendedName>
        <fullName evidence="1">Phage ABA sandwich domain-containing protein</fullName>
    </recommendedName>
</protein>
<dbReference type="Proteomes" id="UP001500340">
    <property type="component" value="Unassembled WGS sequence"/>
</dbReference>
<dbReference type="Pfam" id="PF18066">
    <property type="entry name" value="Phage_ABA_S"/>
    <property type="match status" value="1"/>
</dbReference>
<evidence type="ECO:0000313" key="3">
    <source>
        <dbReference type="Proteomes" id="UP001500340"/>
    </source>
</evidence>
<dbReference type="EMBL" id="BAAACX010000012">
    <property type="protein sequence ID" value="GAA0396683.1"/>
    <property type="molecule type" value="Genomic_DNA"/>
</dbReference>
<dbReference type="InterPro" id="IPR041270">
    <property type="entry name" value="Phage_ABA_S"/>
</dbReference>
<dbReference type="InterPro" id="IPR028985">
    <property type="entry name" value="Bacillus_phage_prot-like"/>
</dbReference>
<dbReference type="Gene3D" id="3.30.2120.10">
    <property type="entry name" value="Bacillus phage protein-like"/>
    <property type="match status" value="1"/>
</dbReference>
<name>A0ABN0YIF8_9BACL</name>
<evidence type="ECO:0000259" key="1">
    <source>
        <dbReference type="Pfam" id="PF18066"/>
    </source>
</evidence>
<feature type="domain" description="Phage ABA sandwich" evidence="1">
    <location>
        <begin position="20"/>
        <end position="109"/>
    </location>
</feature>
<organism evidence="2 3">
    <name type="scientific">Paenibacillus motobuensis</name>
    <dbReference type="NCBI Taxonomy" id="295324"/>
    <lineage>
        <taxon>Bacteria</taxon>
        <taxon>Bacillati</taxon>
        <taxon>Bacillota</taxon>
        <taxon>Bacilli</taxon>
        <taxon>Bacillales</taxon>
        <taxon>Paenibacillaceae</taxon>
        <taxon>Paenibacillus</taxon>
    </lineage>
</organism>